<evidence type="ECO:0000313" key="2">
    <source>
        <dbReference type="Proteomes" id="UP000008237"/>
    </source>
</evidence>
<dbReference type="InParanoid" id="E2C2N4"/>
<dbReference type="EMBL" id="GL452201">
    <property type="protein sequence ID" value="EFN77790.1"/>
    <property type="molecule type" value="Genomic_DNA"/>
</dbReference>
<feature type="non-terminal residue" evidence="1">
    <location>
        <position position="1"/>
    </location>
</feature>
<evidence type="ECO:0000313" key="1">
    <source>
        <dbReference type="EMBL" id="EFN77790.1"/>
    </source>
</evidence>
<reference evidence="1 2" key="1">
    <citation type="journal article" date="2010" name="Science">
        <title>Genomic comparison of the ants Camponotus floridanus and Harpegnathos saltator.</title>
        <authorList>
            <person name="Bonasio R."/>
            <person name="Zhang G."/>
            <person name="Ye C."/>
            <person name="Mutti N.S."/>
            <person name="Fang X."/>
            <person name="Qin N."/>
            <person name="Donahue G."/>
            <person name="Yang P."/>
            <person name="Li Q."/>
            <person name="Li C."/>
            <person name="Zhang P."/>
            <person name="Huang Z."/>
            <person name="Berger S.L."/>
            <person name="Reinberg D."/>
            <person name="Wang J."/>
            <person name="Liebig J."/>
        </authorList>
    </citation>
    <scope>NUCLEOTIDE SEQUENCE [LARGE SCALE GENOMIC DNA]</scope>
    <source>
        <strain evidence="1 2">R22 G/1</strain>
    </source>
</reference>
<accession>E2C2N4</accession>
<sequence length="36" mass="4162">RTEERYSLKGEINVLTGLLTGHLNQDYLNQHLHKIG</sequence>
<keyword evidence="2" id="KW-1185">Reference proteome</keyword>
<protein>
    <submittedName>
        <fullName evidence="1">Uncharacterized protein</fullName>
    </submittedName>
</protein>
<feature type="non-terminal residue" evidence="1">
    <location>
        <position position="36"/>
    </location>
</feature>
<dbReference type="AlphaFoldDB" id="E2C2N4"/>
<organism evidence="2">
    <name type="scientific">Harpegnathos saltator</name>
    <name type="common">Jerdon's jumping ant</name>
    <dbReference type="NCBI Taxonomy" id="610380"/>
    <lineage>
        <taxon>Eukaryota</taxon>
        <taxon>Metazoa</taxon>
        <taxon>Ecdysozoa</taxon>
        <taxon>Arthropoda</taxon>
        <taxon>Hexapoda</taxon>
        <taxon>Insecta</taxon>
        <taxon>Pterygota</taxon>
        <taxon>Neoptera</taxon>
        <taxon>Endopterygota</taxon>
        <taxon>Hymenoptera</taxon>
        <taxon>Apocrita</taxon>
        <taxon>Aculeata</taxon>
        <taxon>Formicoidea</taxon>
        <taxon>Formicidae</taxon>
        <taxon>Ponerinae</taxon>
        <taxon>Ponerini</taxon>
        <taxon>Harpegnathos</taxon>
    </lineage>
</organism>
<gene>
    <name evidence="1" type="ORF">EAI_17358</name>
</gene>
<proteinExistence type="predicted"/>
<name>E2C2N4_HARSA</name>
<dbReference type="Proteomes" id="UP000008237">
    <property type="component" value="Unassembled WGS sequence"/>
</dbReference>